<dbReference type="NCBIfam" id="TIGR00281">
    <property type="entry name" value="SMC-Scp complex subunit ScpB"/>
    <property type="match status" value="1"/>
</dbReference>
<evidence type="ECO:0000313" key="6">
    <source>
        <dbReference type="EMBL" id="MCZ2490910.1"/>
    </source>
</evidence>
<comment type="caution">
    <text evidence="6">The sequence shown here is derived from an EMBL/GenBank/DDBJ whole genome shotgun (WGS) entry which is preliminary data.</text>
</comment>
<keyword evidence="7" id="KW-1185">Reference proteome</keyword>
<comment type="subunit">
    <text evidence="5">Homodimer. Homodimerization may be required to stabilize the binding of ScpA to the Smc head domains. Component of a cohesin-like complex composed of ScpA, ScpB and the Smc homodimer, in which ScpA and ScpB bind to the head domain of Smc. The presence of the three proteins is required for the association of the complex with DNA.</text>
</comment>
<dbReference type="PANTHER" id="PTHR34298:SF2">
    <property type="entry name" value="SEGREGATION AND CONDENSATION PROTEIN B"/>
    <property type="match status" value="1"/>
</dbReference>
<reference evidence="6" key="1">
    <citation type="submission" date="2022-09" db="EMBL/GenBank/DDBJ databases">
        <title>Diversity of Dellaglioa algida.</title>
        <authorList>
            <person name="Matthias E."/>
            <person name="Werum V."/>
        </authorList>
    </citation>
    <scope>NUCLEOTIDE SEQUENCE</scope>
    <source>
        <strain evidence="6">TMW 2.2523</strain>
    </source>
</reference>
<comment type="similarity">
    <text evidence="5">Belongs to the ScpB family.</text>
</comment>
<evidence type="ECO:0000256" key="3">
    <source>
        <dbReference type="ARBA" id="ARBA00022829"/>
    </source>
</evidence>
<name>A0ABT4JKV6_9LACO</name>
<evidence type="ECO:0000256" key="4">
    <source>
        <dbReference type="ARBA" id="ARBA00023306"/>
    </source>
</evidence>
<dbReference type="PANTHER" id="PTHR34298">
    <property type="entry name" value="SEGREGATION AND CONDENSATION PROTEIN B"/>
    <property type="match status" value="1"/>
</dbReference>
<dbReference type="Gene3D" id="1.10.10.10">
    <property type="entry name" value="Winged helix-like DNA-binding domain superfamily/Winged helix DNA-binding domain"/>
    <property type="match status" value="2"/>
</dbReference>
<sequence length="195" mass="21785">MGVSHLANIEGLLFVSGDQGISLSELSRLTGLMKSAVKEQLNKLATKYVNDSDSSLQLIQYDDFWQLVTKKELASLIKNYFENPNSKKLSAAALETLAIIAYKQPTTRLEIDTIRGVQSSGSLQKLIALNLVDENGRLDAPGRPIIYKTTIQFLNYFGLNGLKELPVIDESQEFNLDPGQLFLTNFNEKLQEDEE</sequence>
<evidence type="ECO:0000256" key="1">
    <source>
        <dbReference type="ARBA" id="ARBA00022490"/>
    </source>
</evidence>
<keyword evidence="3 5" id="KW-0159">Chromosome partition</keyword>
<dbReference type="Pfam" id="PF04079">
    <property type="entry name" value="SMC_ScpB"/>
    <property type="match status" value="1"/>
</dbReference>
<organism evidence="6 7">
    <name type="scientific">Dellaglioa carnosa</name>
    <dbReference type="NCBI Taxonomy" id="2995136"/>
    <lineage>
        <taxon>Bacteria</taxon>
        <taxon>Bacillati</taxon>
        <taxon>Bacillota</taxon>
        <taxon>Bacilli</taxon>
        <taxon>Lactobacillales</taxon>
        <taxon>Lactobacillaceae</taxon>
        <taxon>Dellaglioa</taxon>
    </lineage>
</organism>
<dbReference type="InterPro" id="IPR036390">
    <property type="entry name" value="WH_DNA-bd_sf"/>
</dbReference>
<comment type="subcellular location">
    <subcellularLocation>
        <location evidence="5">Cytoplasm</location>
    </subcellularLocation>
    <text evidence="5">Associated with two foci at the outer edges of the nucleoid region in young cells, and at four foci within both cell halves in older cells.</text>
</comment>
<keyword evidence="4 5" id="KW-0131">Cell cycle</keyword>
<evidence type="ECO:0000313" key="7">
    <source>
        <dbReference type="Proteomes" id="UP001081467"/>
    </source>
</evidence>
<evidence type="ECO:0000256" key="2">
    <source>
        <dbReference type="ARBA" id="ARBA00022618"/>
    </source>
</evidence>
<evidence type="ECO:0000256" key="5">
    <source>
        <dbReference type="HAMAP-Rule" id="MF_01804"/>
    </source>
</evidence>
<dbReference type="RefSeq" id="WP_269023731.1">
    <property type="nucleotide sequence ID" value="NZ_JANXKW010000001.1"/>
</dbReference>
<dbReference type="HAMAP" id="MF_01804">
    <property type="entry name" value="ScpB"/>
    <property type="match status" value="1"/>
</dbReference>
<keyword evidence="2 5" id="KW-0132">Cell division</keyword>
<accession>A0ABT4JKV6</accession>
<protein>
    <recommendedName>
        <fullName evidence="5">Segregation and condensation protein B</fullName>
    </recommendedName>
</protein>
<comment type="function">
    <text evidence="5">Participates in chromosomal partition during cell division. May act via the formation of a condensin-like complex containing Smc and ScpA that pull DNA away from mid-cell into both cell halves.</text>
</comment>
<dbReference type="SUPFAM" id="SSF46785">
    <property type="entry name" value="Winged helix' DNA-binding domain"/>
    <property type="match status" value="2"/>
</dbReference>
<dbReference type="InterPro" id="IPR036388">
    <property type="entry name" value="WH-like_DNA-bd_sf"/>
</dbReference>
<dbReference type="PIRSF" id="PIRSF019345">
    <property type="entry name" value="ScpB"/>
    <property type="match status" value="1"/>
</dbReference>
<dbReference type="InterPro" id="IPR005234">
    <property type="entry name" value="ScpB_csome_segregation"/>
</dbReference>
<dbReference type="Proteomes" id="UP001081467">
    <property type="component" value="Unassembled WGS sequence"/>
</dbReference>
<keyword evidence="1 5" id="KW-0963">Cytoplasm</keyword>
<dbReference type="EMBL" id="JANXLI010000001">
    <property type="protein sequence ID" value="MCZ2490910.1"/>
    <property type="molecule type" value="Genomic_DNA"/>
</dbReference>
<gene>
    <name evidence="5 6" type="primary">scpB</name>
    <name evidence="6" type="ORF">N0K80_01955</name>
</gene>
<proteinExistence type="inferred from homology"/>